<evidence type="ECO:0000256" key="1">
    <source>
        <dbReference type="ARBA" id="ARBA00022490"/>
    </source>
</evidence>
<feature type="short sequence motif" description="Interaction with polymerase core subunit RpoC" evidence="7">
    <location>
        <begin position="76"/>
        <end position="79"/>
    </location>
</feature>
<keyword evidence="1 7" id="KW-0963">Cytoplasm</keyword>
<dbReference type="GO" id="GO:0006352">
    <property type="term" value="P:DNA-templated transcription initiation"/>
    <property type="evidence" value="ECO:0007669"/>
    <property type="project" value="UniProtKB-UniRule"/>
</dbReference>
<organism evidence="9 10">
    <name type="scientific">Brevirhabdus pacifica</name>
    <dbReference type="NCBI Taxonomy" id="1267768"/>
    <lineage>
        <taxon>Bacteria</taxon>
        <taxon>Pseudomonadati</taxon>
        <taxon>Pseudomonadota</taxon>
        <taxon>Alphaproteobacteria</taxon>
        <taxon>Rhodobacterales</taxon>
        <taxon>Paracoccaceae</taxon>
        <taxon>Brevirhabdus</taxon>
    </lineage>
</organism>
<dbReference type="GO" id="GO:0003677">
    <property type="term" value="F:DNA binding"/>
    <property type="evidence" value="ECO:0007669"/>
    <property type="project" value="UniProtKB-UniRule"/>
</dbReference>
<protein>
    <recommendedName>
        <fullName evidence="7 8">RNA polymerase sigma factor RpoH</fullName>
    </recommendedName>
    <alternativeName>
        <fullName evidence="7">RNA polymerase sigma-32 factor</fullName>
    </alternativeName>
</protein>
<dbReference type="GO" id="GO:0016987">
    <property type="term" value="F:sigma factor activity"/>
    <property type="evidence" value="ECO:0007669"/>
    <property type="project" value="UniProtKB-UniRule"/>
</dbReference>
<evidence type="ECO:0000313" key="9">
    <source>
        <dbReference type="EMBL" id="APX88865.1"/>
    </source>
</evidence>
<dbReference type="STRING" id="1267768.BV394_03240"/>
<dbReference type="Gene3D" id="1.20.120.1810">
    <property type="match status" value="1"/>
</dbReference>
<evidence type="ECO:0000256" key="6">
    <source>
        <dbReference type="ARBA" id="ARBA00023163"/>
    </source>
</evidence>
<evidence type="ECO:0000256" key="5">
    <source>
        <dbReference type="ARBA" id="ARBA00023125"/>
    </source>
</evidence>
<comment type="subcellular location">
    <subcellularLocation>
        <location evidence="7">Cytoplasm</location>
    </subcellularLocation>
</comment>
<evidence type="ECO:0000256" key="3">
    <source>
        <dbReference type="ARBA" id="ARBA00023016"/>
    </source>
</evidence>
<evidence type="ECO:0000256" key="4">
    <source>
        <dbReference type="ARBA" id="ARBA00023082"/>
    </source>
</evidence>
<dbReference type="SUPFAM" id="SSF88659">
    <property type="entry name" value="Sigma3 and sigma4 domains of RNA polymerase sigma factors"/>
    <property type="match status" value="1"/>
</dbReference>
<dbReference type="InterPro" id="IPR050813">
    <property type="entry name" value="Sigma-70_Factor"/>
</dbReference>
<dbReference type="NCBIfam" id="TIGR02392">
    <property type="entry name" value="rpoH_proteo"/>
    <property type="match status" value="1"/>
</dbReference>
<dbReference type="GO" id="GO:0005737">
    <property type="term" value="C:cytoplasm"/>
    <property type="evidence" value="ECO:0007669"/>
    <property type="project" value="UniProtKB-SubCell"/>
</dbReference>
<dbReference type="InterPro" id="IPR000943">
    <property type="entry name" value="RNA_pol_sigma70"/>
</dbReference>
<feature type="region of interest" description="Sigma-70 factor domain-2" evidence="7">
    <location>
        <begin position="52"/>
        <end position="121"/>
    </location>
</feature>
<evidence type="ECO:0000256" key="2">
    <source>
        <dbReference type="ARBA" id="ARBA00023015"/>
    </source>
</evidence>
<gene>
    <name evidence="7" type="primary">rpoH</name>
    <name evidence="9" type="ORF">BV394_03240</name>
</gene>
<proteinExistence type="inferred from homology"/>
<dbReference type="HAMAP" id="MF_00961">
    <property type="entry name" value="Sigma70_RpoH"/>
    <property type="match status" value="1"/>
</dbReference>
<dbReference type="FunFam" id="1.20.120.1810:FF:000001">
    <property type="entry name" value="RNA polymerase sigma factor RpoH"/>
    <property type="match status" value="1"/>
</dbReference>
<keyword evidence="10" id="KW-1185">Reference proteome</keyword>
<reference evidence="9 10" key="1">
    <citation type="submission" date="2017-01" db="EMBL/GenBank/DDBJ databases">
        <title>Genomic analysis of Xuhuaishuia manganoxidans DY6-4.</title>
        <authorList>
            <person name="Wang X."/>
        </authorList>
    </citation>
    <scope>NUCLEOTIDE SEQUENCE [LARGE SCALE GENOMIC DNA]</scope>
    <source>
        <strain evidence="9 10">DY6-4</strain>
    </source>
</reference>
<dbReference type="Pfam" id="PF04542">
    <property type="entry name" value="Sigma70_r2"/>
    <property type="match status" value="1"/>
</dbReference>
<dbReference type="PANTHER" id="PTHR30376">
    <property type="entry name" value="SIGMA FACTOR RPOH HEAT SHOCK RELATED"/>
    <property type="match status" value="1"/>
</dbReference>
<dbReference type="InterPro" id="IPR013325">
    <property type="entry name" value="RNA_pol_sigma_r2"/>
</dbReference>
<dbReference type="RefSeq" id="WP_076978888.1">
    <property type="nucleotide sequence ID" value="NZ_CP019124.1"/>
</dbReference>
<dbReference type="CDD" id="cd06171">
    <property type="entry name" value="Sigma70_r4"/>
    <property type="match status" value="1"/>
</dbReference>
<dbReference type="InterPro" id="IPR014284">
    <property type="entry name" value="RNA_pol_sigma-70_dom"/>
</dbReference>
<name>A0A1U7DFZ5_9RHOB</name>
<evidence type="ECO:0000256" key="7">
    <source>
        <dbReference type="HAMAP-Rule" id="MF_00961"/>
    </source>
</evidence>
<dbReference type="GO" id="GO:0009408">
    <property type="term" value="P:response to heat"/>
    <property type="evidence" value="ECO:0007669"/>
    <property type="project" value="UniProtKB-UniRule"/>
</dbReference>
<keyword evidence="5 7" id="KW-0238">DNA-binding</keyword>
<dbReference type="OrthoDB" id="9809557at2"/>
<dbReference type="Pfam" id="PF04545">
    <property type="entry name" value="Sigma70_r4"/>
    <property type="match status" value="1"/>
</dbReference>
<dbReference type="PANTHER" id="PTHR30376:SF3">
    <property type="entry name" value="RNA POLYMERASE SIGMA FACTOR RPOH"/>
    <property type="match status" value="1"/>
</dbReference>
<dbReference type="InterPro" id="IPR007627">
    <property type="entry name" value="RNA_pol_sigma70_r2"/>
</dbReference>
<dbReference type="InterPro" id="IPR013324">
    <property type="entry name" value="RNA_pol_sigma_r3/r4-like"/>
</dbReference>
<dbReference type="Pfam" id="PF00140">
    <property type="entry name" value="Sigma70_r1_2"/>
    <property type="match status" value="1"/>
</dbReference>
<dbReference type="EMBL" id="CP019124">
    <property type="protein sequence ID" value="APX88865.1"/>
    <property type="molecule type" value="Genomic_DNA"/>
</dbReference>
<dbReference type="InterPro" id="IPR009042">
    <property type="entry name" value="RNA_pol_sigma70_r1_2"/>
</dbReference>
<comment type="caution">
    <text evidence="7">Lacks conserved residue(s) required for the propagation of feature annotation.</text>
</comment>
<dbReference type="AlphaFoldDB" id="A0A1U7DFZ5"/>
<dbReference type="Proteomes" id="UP000187266">
    <property type="component" value="Chromosome"/>
</dbReference>
<evidence type="ECO:0000256" key="8">
    <source>
        <dbReference type="NCBIfam" id="TIGR02392"/>
    </source>
</evidence>
<keyword evidence="4 7" id="KW-0731">Sigma factor</keyword>
<comment type="similarity">
    <text evidence="7">Belongs to the sigma-70 factor family. RpoH subfamily.</text>
</comment>
<dbReference type="Gene3D" id="1.20.140.160">
    <property type="match status" value="1"/>
</dbReference>
<sequence>MSYANLPAPSPEQGLNRYLQEIRKFPMLEPEEEYMLAKRWVEDQDTEAAHKMVTSHLRLAAKIAMGYRGYGLPQAEVVSEANVGLMQAVKRFDPEKGFRLATYAMWWIRASIQEYILRSWSLVKMGTTSGQKKLFFNLRKAKARIGALEDGDLHPDTVKKIATDLSVTEDEVISMNRRMSGGDASLNALVGSDGEGATQWQDWLEDTDADQAEDYAERDELEARRELMAEAMSVLNDREKDILMQRRLKDRPVTLEELSGQYDVSRERIRQIEVRAFEKLQDRMRSLAKEKGLLTPA</sequence>
<dbReference type="InterPro" id="IPR007630">
    <property type="entry name" value="RNA_pol_sigma70_r4"/>
</dbReference>
<accession>A0A1U7DFZ5</accession>
<comment type="subunit">
    <text evidence="7">Interacts with the RNA polymerase core enzyme.</text>
</comment>
<comment type="function">
    <text evidence="7">Sigma factors are initiation factors that promote the attachment of RNA polymerase to specific initiation sites and are then released. This sigma factor is involved in regulation of expression of heat shock genes.</text>
</comment>
<dbReference type="InterPro" id="IPR012759">
    <property type="entry name" value="RNA_pol_sigma_RpoH_proteobac"/>
</dbReference>
<dbReference type="PIRSF" id="PIRSF000770">
    <property type="entry name" value="RNA_pol_sigma-SigE/K"/>
    <property type="match status" value="1"/>
</dbReference>
<dbReference type="PRINTS" id="PR00046">
    <property type="entry name" value="SIGMA70FCT"/>
</dbReference>
<keyword evidence="6 7" id="KW-0804">Transcription</keyword>
<dbReference type="NCBIfam" id="TIGR02937">
    <property type="entry name" value="sigma70-ECF"/>
    <property type="match status" value="1"/>
</dbReference>
<dbReference type="NCBIfam" id="NF005143">
    <property type="entry name" value="PRK06596.1"/>
    <property type="match status" value="1"/>
</dbReference>
<evidence type="ECO:0000313" key="10">
    <source>
        <dbReference type="Proteomes" id="UP000187266"/>
    </source>
</evidence>
<dbReference type="SUPFAM" id="SSF88946">
    <property type="entry name" value="Sigma2 domain of RNA polymerase sigma factors"/>
    <property type="match status" value="1"/>
</dbReference>
<keyword evidence="3 7" id="KW-0346">Stress response</keyword>
<feature type="DNA-binding region" description="H-T-H motif" evidence="7">
    <location>
        <begin position="255"/>
        <end position="274"/>
    </location>
</feature>
<dbReference type="PROSITE" id="PS00716">
    <property type="entry name" value="SIGMA70_2"/>
    <property type="match status" value="1"/>
</dbReference>
<accession>A0A2M9DG61</accession>
<keyword evidence="2 7" id="KW-0805">Transcription regulation</keyword>